<keyword evidence="1" id="KW-0863">Zinc-finger</keyword>
<accession>A0A1J1HEV6</accession>
<feature type="transmembrane region" description="Helical" evidence="3">
    <location>
        <begin position="327"/>
        <end position="345"/>
    </location>
</feature>
<evidence type="ECO:0000256" key="1">
    <source>
        <dbReference type="PROSITE-ProRule" id="PRU00175"/>
    </source>
</evidence>
<feature type="transmembrane region" description="Helical" evidence="3">
    <location>
        <begin position="248"/>
        <end position="270"/>
    </location>
</feature>
<keyword evidence="3" id="KW-0812">Transmembrane</keyword>
<dbReference type="InterPro" id="IPR051826">
    <property type="entry name" value="E3_ubiquitin-ligase_domain"/>
</dbReference>
<dbReference type="GO" id="GO:0008270">
    <property type="term" value="F:zinc ion binding"/>
    <property type="evidence" value="ECO:0007669"/>
    <property type="project" value="UniProtKB-KW"/>
</dbReference>
<dbReference type="Gene3D" id="3.30.40.10">
    <property type="entry name" value="Zinc/RING finger domain, C3HC4 (zinc finger)"/>
    <property type="match status" value="1"/>
</dbReference>
<evidence type="ECO:0000313" key="5">
    <source>
        <dbReference type="EMBL" id="CRH04078.1"/>
    </source>
</evidence>
<keyword evidence="6" id="KW-1185">Reference proteome</keyword>
<sequence>MNINKSIGNEIFIPENEKDNIINNSKKIHKNNTIMKNNLLINEKKGTFGNISNGYNNNIKVEYIQNKNEFSGKENKKKQNGIILKYDNDENTIAEANINNIFNKNTNYDVNLNKNNIKHKMDNISNNGINCNNMNYSTNNIKVNGKLNDENKNIIVYEMENNISNKNINNISSPNENAIVNVNKSTILEENNAENNNNTPQMNDNKNEQSPENDNINSNENFDDPVDDFGSFLLEDDLNLSRRAYRNFHLCSIFIHLSYLLMVLLLISIFCYDISKFHVLNKEKNVNYLCAVLLGLLFVHICINLCTSYKLFRQVEVSKYLKIFESYIHMIAILFFSICLYIYFFRKKNFPMNSTFSFTILLAAIYYFLPLFLYIILHIVFFVVIITLFIIRRKSPTPKRILKKLKIMKYSEYRKYCEEKYSNGNCFYSDIDINECDKVENKKDKLKEFPKNDDNEVQDYKEPKNRIDTVNNHAEIWTNSTISCTHNINVNQEINIETDKHILSSSQINDNNTRNKLENVIIFQDNKCKNAENPDNNDVEKNNKKSYISNNINIIKCNKKDRNNINNNNNNFNHNDNYKNTTNNSNYIDDSYNNDNSNNNNNNNNNDNNNNNSINRTSICENDESRNDVKIKGVLGYFKRVLKKKKNIIEKQKIENSDDNSVRINIENSDFVCSICCIEYFNDDDICILPCNYLHYYHKECIFTWLKRNNDCPLCRKNIEKFLKKKKKKLNNK</sequence>
<feature type="region of interest" description="Disordered" evidence="2">
    <location>
        <begin position="192"/>
        <end position="220"/>
    </location>
</feature>
<dbReference type="PANTHER" id="PTHR22765">
    <property type="entry name" value="RING FINGER AND PROTEASE ASSOCIATED DOMAIN-CONTAINING"/>
    <property type="match status" value="1"/>
</dbReference>
<name>A0A1J1HEV6_PLARL</name>
<protein>
    <recommendedName>
        <fullName evidence="4">RING-type domain-containing protein</fullName>
    </recommendedName>
</protein>
<dbReference type="GeneID" id="39738386"/>
<feature type="domain" description="RING-type" evidence="4">
    <location>
        <begin position="673"/>
        <end position="716"/>
    </location>
</feature>
<dbReference type="OrthoDB" id="378752at2759"/>
<dbReference type="Proteomes" id="UP000220158">
    <property type="component" value="Chromosome 13"/>
</dbReference>
<keyword evidence="3" id="KW-0472">Membrane</keyword>
<dbReference type="KEGG" id="prel:PRELSG_1345200"/>
<reference evidence="5 6" key="1">
    <citation type="submission" date="2015-04" db="EMBL/GenBank/DDBJ databases">
        <authorList>
            <consortium name="Pathogen Informatics"/>
        </authorList>
    </citation>
    <scope>NUCLEOTIDE SEQUENCE [LARGE SCALE GENOMIC DNA]</scope>
    <source>
        <strain evidence="5 6">SGS1</strain>
    </source>
</reference>
<feature type="region of interest" description="Disordered" evidence="2">
    <location>
        <begin position="560"/>
        <end position="618"/>
    </location>
</feature>
<keyword evidence="1" id="KW-0862">Zinc</keyword>
<evidence type="ECO:0000256" key="2">
    <source>
        <dbReference type="SAM" id="MobiDB-lite"/>
    </source>
</evidence>
<dbReference type="AlphaFoldDB" id="A0A1J1HEV6"/>
<feature type="compositionally biased region" description="Polar residues" evidence="2">
    <location>
        <begin position="199"/>
        <end position="220"/>
    </location>
</feature>
<dbReference type="InterPro" id="IPR001841">
    <property type="entry name" value="Znf_RING"/>
</dbReference>
<dbReference type="PROSITE" id="PS50089">
    <property type="entry name" value="ZF_RING_2"/>
    <property type="match status" value="1"/>
</dbReference>
<dbReference type="GO" id="GO:0061630">
    <property type="term" value="F:ubiquitin protein ligase activity"/>
    <property type="evidence" value="ECO:0007669"/>
    <property type="project" value="TreeGrafter"/>
</dbReference>
<dbReference type="PANTHER" id="PTHR22765:SF434">
    <property type="entry name" value="GB|AAD18119.1-RELATED"/>
    <property type="match status" value="1"/>
</dbReference>
<evidence type="ECO:0000256" key="3">
    <source>
        <dbReference type="SAM" id="Phobius"/>
    </source>
</evidence>
<dbReference type="VEuPathDB" id="PlasmoDB:PRELSG_1345200"/>
<dbReference type="CDD" id="cd16454">
    <property type="entry name" value="RING-H2_PA-TM-RING"/>
    <property type="match status" value="1"/>
</dbReference>
<dbReference type="OMA" id="RNNDCPL"/>
<feature type="compositionally biased region" description="Low complexity" evidence="2">
    <location>
        <begin position="564"/>
        <end position="615"/>
    </location>
</feature>
<proteinExistence type="predicted"/>
<keyword evidence="1" id="KW-0479">Metal-binding</keyword>
<dbReference type="RefSeq" id="XP_028536084.1">
    <property type="nucleotide sequence ID" value="XM_028678993.1"/>
</dbReference>
<dbReference type="GO" id="GO:0006511">
    <property type="term" value="P:ubiquitin-dependent protein catabolic process"/>
    <property type="evidence" value="ECO:0007669"/>
    <property type="project" value="TreeGrafter"/>
</dbReference>
<evidence type="ECO:0000259" key="4">
    <source>
        <dbReference type="PROSITE" id="PS50089"/>
    </source>
</evidence>
<keyword evidence="3" id="KW-1133">Transmembrane helix</keyword>
<organism evidence="5 6">
    <name type="scientific">Plasmodium relictum</name>
    <dbReference type="NCBI Taxonomy" id="85471"/>
    <lineage>
        <taxon>Eukaryota</taxon>
        <taxon>Sar</taxon>
        <taxon>Alveolata</taxon>
        <taxon>Apicomplexa</taxon>
        <taxon>Aconoidasida</taxon>
        <taxon>Haemosporida</taxon>
        <taxon>Plasmodiidae</taxon>
        <taxon>Plasmodium</taxon>
        <taxon>Plasmodium (Haemamoeba)</taxon>
    </lineage>
</organism>
<dbReference type="SUPFAM" id="SSF57850">
    <property type="entry name" value="RING/U-box"/>
    <property type="match status" value="1"/>
</dbReference>
<evidence type="ECO:0000313" key="6">
    <source>
        <dbReference type="Proteomes" id="UP000220158"/>
    </source>
</evidence>
<dbReference type="EMBL" id="LN835308">
    <property type="protein sequence ID" value="CRH04078.1"/>
    <property type="molecule type" value="Genomic_DNA"/>
</dbReference>
<feature type="transmembrane region" description="Helical" evidence="3">
    <location>
        <begin position="286"/>
        <end position="306"/>
    </location>
</feature>
<feature type="transmembrane region" description="Helical" evidence="3">
    <location>
        <begin position="365"/>
        <end position="391"/>
    </location>
</feature>
<dbReference type="InterPro" id="IPR013083">
    <property type="entry name" value="Znf_RING/FYVE/PHD"/>
</dbReference>
<dbReference type="Pfam" id="PF13639">
    <property type="entry name" value="zf-RING_2"/>
    <property type="match status" value="1"/>
</dbReference>
<gene>
    <name evidence="5" type="ORF">PRELSG_1345200</name>
</gene>